<protein>
    <submittedName>
        <fullName evidence="1">Uncharacterized protein</fullName>
    </submittedName>
</protein>
<reference evidence="1" key="1">
    <citation type="submission" date="2022-06" db="EMBL/GenBank/DDBJ databases">
        <title>WGS of actinobacteria.</title>
        <authorList>
            <person name="Thawai C."/>
        </authorList>
    </citation>
    <scope>NUCLEOTIDE SEQUENCE</scope>
    <source>
        <strain evidence="1">DSM 42010</strain>
    </source>
</reference>
<accession>A0A9X2M7H8</accession>
<dbReference type="RefSeq" id="WP_257636517.1">
    <property type="nucleotide sequence ID" value="NZ_JANIIC010000144.1"/>
</dbReference>
<sequence>MPLVPHRSETPGEAALPGDYRKIRAIVRAADRPVQAKGSALRNEEQHWSFSGLCPQFRESPGQRLSAPSVRAGGVVNAVARAGGASVCPDVG</sequence>
<evidence type="ECO:0000313" key="2">
    <source>
        <dbReference type="Proteomes" id="UP001142400"/>
    </source>
</evidence>
<organism evidence="1 2">
    <name type="scientific">Streptomyces malaysiensis subsp. samsunensis</name>
    <dbReference type="NCBI Taxonomy" id="459658"/>
    <lineage>
        <taxon>Bacteria</taxon>
        <taxon>Bacillati</taxon>
        <taxon>Actinomycetota</taxon>
        <taxon>Actinomycetes</taxon>
        <taxon>Kitasatosporales</taxon>
        <taxon>Streptomycetaceae</taxon>
        <taxon>Streptomyces</taxon>
        <taxon>Streptomyces violaceusniger group</taxon>
    </lineage>
</organism>
<comment type="caution">
    <text evidence="1">The sequence shown here is derived from an EMBL/GenBank/DDBJ whole genome shotgun (WGS) entry which is preliminary data.</text>
</comment>
<name>A0A9X2M7H8_STRMQ</name>
<gene>
    <name evidence="1" type="ORF">NQU54_47725</name>
</gene>
<keyword evidence="2" id="KW-1185">Reference proteome</keyword>
<dbReference type="Proteomes" id="UP001142400">
    <property type="component" value="Unassembled WGS sequence"/>
</dbReference>
<evidence type="ECO:0000313" key="1">
    <source>
        <dbReference type="EMBL" id="MCQ8836483.1"/>
    </source>
</evidence>
<proteinExistence type="predicted"/>
<dbReference type="EMBL" id="JANIIC010000144">
    <property type="protein sequence ID" value="MCQ8836483.1"/>
    <property type="molecule type" value="Genomic_DNA"/>
</dbReference>
<dbReference type="AlphaFoldDB" id="A0A9X2M7H8"/>